<feature type="signal peptide" evidence="1">
    <location>
        <begin position="1"/>
        <end position="20"/>
    </location>
</feature>
<evidence type="ECO:0000313" key="2">
    <source>
        <dbReference type="EMBL" id="MBR9651392.1"/>
    </source>
</evidence>
<evidence type="ECO:0000256" key="1">
    <source>
        <dbReference type="SAM" id="SignalP"/>
    </source>
</evidence>
<sequence length="126" mass="13324">MKCVFNLVVMALLTTTLVIAAANAGYARATHELSTAGNRTIVICGSAGQAETITLDRNGNPIDDPIEDCVHCADCSLVPVMDLTRSAISPRPEGCARIVWAVPETAPVVLREIESPSRGPPNQKVV</sequence>
<comment type="caution">
    <text evidence="2">The sequence shown here is derived from an EMBL/GenBank/DDBJ whole genome shotgun (WGS) entry which is preliminary data.</text>
</comment>
<gene>
    <name evidence="2" type="ORF">IT775_09680</name>
</gene>
<evidence type="ECO:0008006" key="4">
    <source>
        <dbReference type="Google" id="ProtNLM"/>
    </source>
</evidence>
<dbReference type="EMBL" id="JADMKU010000007">
    <property type="protein sequence ID" value="MBR9651392.1"/>
    <property type="molecule type" value="Genomic_DNA"/>
</dbReference>
<keyword evidence="3" id="KW-1185">Reference proteome</keyword>
<evidence type="ECO:0000313" key="3">
    <source>
        <dbReference type="Proteomes" id="UP001195941"/>
    </source>
</evidence>
<keyword evidence="1" id="KW-0732">Signal</keyword>
<feature type="chain" id="PRO_5045128318" description="Secreted protein" evidence="1">
    <location>
        <begin position="21"/>
        <end position="126"/>
    </location>
</feature>
<proteinExistence type="predicted"/>
<accession>A0ABS5HQZ0</accession>
<organism evidence="2 3">
    <name type="scientific">Thalassovita aquimarina</name>
    <dbReference type="NCBI Taxonomy" id="2785917"/>
    <lineage>
        <taxon>Bacteria</taxon>
        <taxon>Pseudomonadati</taxon>
        <taxon>Pseudomonadota</taxon>
        <taxon>Alphaproteobacteria</taxon>
        <taxon>Rhodobacterales</taxon>
        <taxon>Roseobacteraceae</taxon>
        <taxon>Thalassovita</taxon>
    </lineage>
</organism>
<dbReference type="Proteomes" id="UP001195941">
    <property type="component" value="Unassembled WGS sequence"/>
</dbReference>
<protein>
    <recommendedName>
        <fullName evidence="4">Secreted protein</fullName>
    </recommendedName>
</protein>
<reference evidence="2 3" key="1">
    <citation type="journal article" date="2021" name="Arch. Microbiol.">
        <title>Thalassobius aquimarinus sp. nov., isolated from the Sea of Japan seashore.</title>
        <authorList>
            <person name="Kurilenko V.V."/>
            <person name="Romanenko L.A."/>
            <person name="Chernysheva N.Y."/>
            <person name="Velansky P.V."/>
            <person name="Tekutyeva L.A."/>
            <person name="Isaeva M.P."/>
            <person name="Mikhailov V.V."/>
        </authorList>
    </citation>
    <scope>NUCLEOTIDE SEQUENCE [LARGE SCALE GENOMIC DNA]</scope>
    <source>
        <strain evidence="2 3">KMM 8518</strain>
    </source>
</reference>
<name>A0ABS5HQZ0_9RHOB</name>